<dbReference type="Proteomes" id="UP001497392">
    <property type="component" value="Unassembled WGS sequence"/>
</dbReference>
<comment type="caution">
    <text evidence="2">The sequence shown here is derived from an EMBL/GenBank/DDBJ whole genome shotgun (WGS) entry which is preliminary data.</text>
</comment>
<dbReference type="Pfam" id="PF08123">
    <property type="entry name" value="DOT1"/>
    <property type="match status" value="1"/>
</dbReference>
<feature type="domain" description="DOT1" evidence="1">
    <location>
        <begin position="3"/>
        <end position="125"/>
    </location>
</feature>
<evidence type="ECO:0000313" key="2">
    <source>
        <dbReference type="EMBL" id="CAL5222387.1"/>
    </source>
</evidence>
<name>A0ABP1FXY3_9CHLO</name>
<sequence length="194" mass="21485">MARTYGEIVQPSFEDVFAQTLDRKATVFVDIGSGKGLITAAAALEGGYAKAVGIEKYRDKYDDSMQLRSSMPEEIQQRLDFTLSDIADLDLRDLIQTWARPEVLLFCNNLAFGHGMNGRLGRSIRETMDSLPDVRIVVVATTPFEGLTDRLDSLIPLDMTWGPKHEASVYVGGDAHHDHRQRERVGSIAVGEAC</sequence>
<reference evidence="2 3" key="1">
    <citation type="submission" date="2024-06" db="EMBL/GenBank/DDBJ databases">
        <authorList>
            <person name="Kraege A."/>
            <person name="Thomma B."/>
        </authorList>
    </citation>
    <scope>NUCLEOTIDE SEQUENCE [LARGE SCALE GENOMIC DNA]</scope>
</reference>
<dbReference type="Gene3D" id="3.40.50.150">
    <property type="entry name" value="Vaccinia Virus protein VP39"/>
    <property type="match status" value="1"/>
</dbReference>
<protein>
    <submittedName>
        <fullName evidence="2">G4743 protein</fullName>
    </submittedName>
</protein>
<proteinExistence type="predicted"/>
<evidence type="ECO:0000313" key="3">
    <source>
        <dbReference type="Proteomes" id="UP001497392"/>
    </source>
</evidence>
<keyword evidence="3" id="KW-1185">Reference proteome</keyword>
<dbReference type="InterPro" id="IPR025789">
    <property type="entry name" value="DOT1_dom"/>
</dbReference>
<organism evidence="2 3">
    <name type="scientific">Coccomyxa viridis</name>
    <dbReference type="NCBI Taxonomy" id="1274662"/>
    <lineage>
        <taxon>Eukaryota</taxon>
        <taxon>Viridiplantae</taxon>
        <taxon>Chlorophyta</taxon>
        <taxon>core chlorophytes</taxon>
        <taxon>Trebouxiophyceae</taxon>
        <taxon>Trebouxiophyceae incertae sedis</taxon>
        <taxon>Coccomyxaceae</taxon>
        <taxon>Coccomyxa</taxon>
    </lineage>
</organism>
<dbReference type="InterPro" id="IPR029063">
    <property type="entry name" value="SAM-dependent_MTases_sf"/>
</dbReference>
<accession>A0ABP1FXY3</accession>
<evidence type="ECO:0000259" key="1">
    <source>
        <dbReference type="Pfam" id="PF08123"/>
    </source>
</evidence>
<gene>
    <name evidence="2" type="primary">g4743</name>
    <name evidence="2" type="ORF">VP750_LOCUS4046</name>
</gene>
<dbReference type="EMBL" id="CAXHTA020000007">
    <property type="protein sequence ID" value="CAL5222387.1"/>
    <property type="molecule type" value="Genomic_DNA"/>
</dbReference>
<dbReference type="SUPFAM" id="SSF53335">
    <property type="entry name" value="S-adenosyl-L-methionine-dependent methyltransferases"/>
    <property type="match status" value="1"/>
</dbReference>